<dbReference type="EMBL" id="MFBJ01000008">
    <property type="protein sequence ID" value="OGD97307.1"/>
    <property type="molecule type" value="Genomic_DNA"/>
</dbReference>
<evidence type="ECO:0000259" key="1">
    <source>
        <dbReference type="Pfam" id="PF18275"/>
    </source>
</evidence>
<gene>
    <name evidence="2" type="ORF">A3F02_01235</name>
</gene>
<feature type="domain" description="His-Me finger endonuclease beta4-alpha2" evidence="1">
    <location>
        <begin position="59"/>
        <end position="110"/>
    </location>
</feature>
<dbReference type="InterPro" id="IPR004211">
    <property type="entry name" value="Endonuclease_7"/>
</dbReference>
<reference evidence="2 3" key="1">
    <citation type="journal article" date="2016" name="Nat. Commun.">
        <title>Thousands of microbial genomes shed light on interconnected biogeochemical processes in an aquifer system.</title>
        <authorList>
            <person name="Anantharaman K."/>
            <person name="Brown C.T."/>
            <person name="Hug L.A."/>
            <person name="Sharon I."/>
            <person name="Castelle C.J."/>
            <person name="Probst A.J."/>
            <person name="Thomas B.C."/>
            <person name="Singh A."/>
            <person name="Wilkins M.J."/>
            <person name="Karaoz U."/>
            <person name="Brodie E.L."/>
            <person name="Williams K.H."/>
            <person name="Hubbard S.S."/>
            <person name="Banfield J.F."/>
        </authorList>
    </citation>
    <scope>NUCLEOTIDE SEQUENCE [LARGE SCALE GENOMIC DNA]</scope>
</reference>
<comment type="caution">
    <text evidence="2">The sequence shown here is derived from an EMBL/GenBank/DDBJ whole genome shotgun (WGS) entry which is preliminary data.</text>
</comment>
<dbReference type="Pfam" id="PF02945">
    <property type="entry name" value="Endonuclease_7"/>
    <property type="match status" value="1"/>
</dbReference>
<dbReference type="AlphaFoldDB" id="A0A1F5GZU5"/>
<evidence type="ECO:0000313" key="2">
    <source>
        <dbReference type="EMBL" id="OGD97307.1"/>
    </source>
</evidence>
<name>A0A1F5GZU5_9BACT</name>
<dbReference type="Gene3D" id="3.40.1800.10">
    <property type="entry name" value="His-Me finger endonucleases"/>
    <property type="match status" value="1"/>
</dbReference>
<proteinExistence type="predicted"/>
<dbReference type="Proteomes" id="UP000176666">
    <property type="component" value="Unassembled WGS sequence"/>
</dbReference>
<dbReference type="InterPro" id="IPR044925">
    <property type="entry name" value="His-Me_finger_sf"/>
</dbReference>
<protein>
    <recommendedName>
        <fullName evidence="1">His-Me finger endonuclease beta4-alpha2 domain-containing protein</fullName>
    </recommendedName>
</protein>
<accession>A0A1F5GZU5</accession>
<dbReference type="Gene3D" id="3.30.60.130">
    <property type="match status" value="1"/>
</dbReference>
<dbReference type="InterPro" id="IPR041475">
    <property type="entry name" value="His_Me_b4a2"/>
</dbReference>
<sequence length="189" mass="21755">MSTPRFIFAKKDIRISDSVSVEKSDVGIIKSESEENTLVFFIRIWQNVDLNKNDFEIFDTQKTGDGFPQKICNICHKLLNTTEFARNQNAINNRPVRRPSCQECRKRLEGTNPTPKEKLNWLKNKPQNEPFECPICAKRTIAGVTSKVVLDHDHRSGKIRGWVCDSCNTGIGRFKDDIELVKRAIKFLE</sequence>
<organism evidence="2 3">
    <name type="scientific">Candidatus Curtissbacteria bacterium RIFCSPHIGHO2_12_FULL_38_9b</name>
    <dbReference type="NCBI Taxonomy" id="1797720"/>
    <lineage>
        <taxon>Bacteria</taxon>
        <taxon>Candidatus Curtissiibacteriota</taxon>
    </lineage>
</organism>
<dbReference type="InterPro" id="IPR038563">
    <property type="entry name" value="Endonuclease_7_sf"/>
</dbReference>
<evidence type="ECO:0000313" key="3">
    <source>
        <dbReference type="Proteomes" id="UP000176666"/>
    </source>
</evidence>
<dbReference type="Pfam" id="PF18275">
    <property type="entry name" value="His_Me_b4a2"/>
    <property type="match status" value="1"/>
</dbReference>
<dbReference type="SUPFAM" id="SSF54060">
    <property type="entry name" value="His-Me finger endonucleases"/>
    <property type="match status" value="1"/>
</dbReference>